<evidence type="ECO:0000313" key="2">
    <source>
        <dbReference type="Proteomes" id="UP001529510"/>
    </source>
</evidence>
<accession>A0ABD0RA78</accession>
<dbReference type="AlphaFoldDB" id="A0ABD0RA78"/>
<reference evidence="1 2" key="1">
    <citation type="submission" date="2024-05" db="EMBL/GenBank/DDBJ databases">
        <title>Genome sequencing and assembly of Indian major carp, Cirrhinus mrigala (Hamilton, 1822).</title>
        <authorList>
            <person name="Mohindra V."/>
            <person name="Chowdhury L.M."/>
            <person name="Lal K."/>
            <person name="Jena J.K."/>
        </authorList>
    </citation>
    <scope>NUCLEOTIDE SEQUENCE [LARGE SCALE GENOMIC DNA]</scope>
    <source>
        <strain evidence="1">CM1030</strain>
        <tissue evidence="1">Blood</tissue>
    </source>
</reference>
<evidence type="ECO:0000313" key="1">
    <source>
        <dbReference type="EMBL" id="KAL0195434.1"/>
    </source>
</evidence>
<dbReference type="EMBL" id="JAMKFB020000004">
    <property type="protein sequence ID" value="KAL0195434.1"/>
    <property type="molecule type" value="Genomic_DNA"/>
</dbReference>
<dbReference type="Proteomes" id="UP001529510">
    <property type="component" value="Unassembled WGS sequence"/>
</dbReference>
<sequence>DLTWWTSAPMFHCMPLLHGPGPPVFHCPLHGPGSPSHPLFCLCSPTLLDCSCLNARSCS</sequence>
<gene>
    <name evidence="1" type="ORF">M9458_009006</name>
</gene>
<keyword evidence="2" id="KW-1185">Reference proteome</keyword>
<name>A0ABD0RA78_CIRMR</name>
<protein>
    <submittedName>
        <fullName evidence="1">Uncharacterized protein</fullName>
    </submittedName>
</protein>
<comment type="caution">
    <text evidence="1">The sequence shown here is derived from an EMBL/GenBank/DDBJ whole genome shotgun (WGS) entry which is preliminary data.</text>
</comment>
<organism evidence="1 2">
    <name type="scientific">Cirrhinus mrigala</name>
    <name type="common">Mrigala</name>
    <dbReference type="NCBI Taxonomy" id="683832"/>
    <lineage>
        <taxon>Eukaryota</taxon>
        <taxon>Metazoa</taxon>
        <taxon>Chordata</taxon>
        <taxon>Craniata</taxon>
        <taxon>Vertebrata</taxon>
        <taxon>Euteleostomi</taxon>
        <taxon>Actinopterygii</taxon>
        <taxon>Neopterygii</taxon>
        <taxon>Teleostei</taxon>
        <taxon>Ostariophysi</taxon>
        <taxon>Cypriniformes</taxon>
        <taxon>Cyprinidae</taxon>
        <taxon>Labeoninae</taxon>
        <taxon>Labeonini</taxon>
        <taxon>Cirrhinus</taxon>
    </lineage>
</organism>
<feature type="non-terminal residue" evidence="1">
    <location>
        <position position="1"/>
    </location>
</feature>
<proteinExistence type="predicted"/>